<dbReference type="STRING" id="589924.Ferp_1037"/>
<sequence length="165" mass="19211">MKKPKRKLTLPEKIDLPPLLDLWEQQDPSGPDATGIYDFYRNLAEGELTTTKCKSCGKLMFPPQIICPNCYSDELEWVRIPEEGELYAFTELRLGAPIIVENYTPFVIAIARFGNYPENGVQISGMMFDVKYEDLKIGDKVRWEILEIEGPGEKKRYWYYFEKVE</sequence>
<feature type="domain" description="ChsH2 C-terminal OB-fold" evidence="1">
    <location>
        <begin position="77"/>
        <end position="142"/>
    </location>
</feature>
<dbReference type="AlphaFoldDB" id="D3RXI6"/>
<evidence type="ECO:0008006" key="5">
    <source>
        <dbReference type="Google" id="ProtNLM"/>
    </source>
</evidence>
<keyword evidence="4" id="KW-1185">Reference proteome</keyword>
<dbReference type="SUPFAM" id="SSF50249">
    <property type="entry name" value="Nucleic acid-binding proteins"/>
    <property type="match status" value="1"/>
</dbReference>
<dbReference type="eggNOG" id="arCOG01285">
    <property type="taxonomic scope" value="Archaea"/>
</dbReference>
<dbReference type="InterPro" id="IPR022002">
    <property type="entry name" value="ChsH2_Znr"/>
</dbReference>
<evidence type="ECO:0000259" key="1">
    <source>
        <dbReference type="Pfam" id="PF01796"/>
    </source>
</evidence>
<dbReference type="HOGENOM" id="CLU_119412_0_0_2"/>
<gene>
    <name evidence="3" type="ordered locus">Ferp_1037</name>
</gene>
<reference evidence="3 4" key="2">
    <citation type="journal article" date="2011" name="Stand. Genomic Sci.">
        <title>Complete genome sequence of Ferroglobus placidus AEDII12DO.</title>
        <authorList>
            <person name="Anderson I."/>
            <person name="Risso C."/>
            <person name="Holmes D."/>
            <person name="Lucas S."/>
            <person name="Copeland A."/>
            <person name="Lapidus A."/>
            <person name="Cheng J.F."/>
            <person name="Bruce D."/>
            <person name="Goodwin L."/>
            <person name="Pitluck S."/>
            <person name="Saunders E."/>
            <person name="Brettin T."/>
            <person name="Detter J.C."/>
            <person name="Han C."/>
            <person name="Tapia R."/>
            <person name="Larimer F."/>
            <person name="Land M."/>
            <person name="Hauser L."/>
            <person name="Woyke T."/>
            <person name="Lovley D."/>
            <person name="Kyrpides N."/>
            <person name="Ivanova N."/>
        </authorList>
    </citation>
    <scope>NUCLEOTIDE SEQUENCE [LARGE SCALE GENOMIC DNA]</scope>
    <source>
        <strain evidence="4">DSM 10642 / AEDII12DO</strain>
    </source>
</reference>
<dbReference type="OrthoDB" id="9573at2157"/>
<evidence type="ECO:0000313" key="3">
    <source>
        <dbReference type="EMBL" id="ADC65199.1"/>
    </source>
</evidence>
<dbReference type="Pfam" id="PF12172">
    <property type="entry name" value="zf-ChsH2"/>
    <property type="match status" value="1"/>
</dbReference>
<dbReference type="PANTHER" id="PTHR34075:SF5">
    <property type="entry name" value="BLR3430 PROTEIN"/>
    <property type="match status" value="1"/>
</dbReference>
<evidence type="ECO:0000313" key="4">
    <source>
        <dbReference type="Proteomes" id="UP000002613"/>
    </source>
</evidence>
<dbReference type="EMBL" id="CP001899">
    <property type="protein sequence ID" value="ADC65199.1"/>
    <property type="molecule type" value="Genomic_DNA"/>
</dbReference>
<protein>
    <recommendedName>
        <fullName evidence="5">DUF35 domain-containing protein</fullName>
    </recommendedName>
</protein>
<dbReference type="PaxDb" id="589924-Ferp_1037"/>
<dbReference type="RefSeq" id="WP_012965542.1">
    <property type="nucleotide sequence ID" value="NC_013849.1"/>
</dbReference>
<dbReference type="Gene3D" id="6.10.30.10">
    <property type="match status" value="1"/>
</dbReference>
<dbReference type="InterPro" id="IPR002878">
    <property type="entry name" value="ChsH2_C"/>
</dbReference>
<dbReference type="InterPro" id="IPR052513">
    <property type="entry name" value="Thioester_dehydratase-like"/>
</dbReference>
<dbReference type="Proteomes" id="UP000002613">
    <property type="component" value="Chromosome"/>
</dbReference>
<feature type="domain" description="ChsH2 rubredoxin-like zinc ribbon" evidence="2">
    <location>
        <begin position="43"/>
        <end position="76"/>
    </location>
</feature>
<dbReference type="GeneID" id="8778547"/>
<dbReference type="Pfam" id="PF01796">
    <property type="entry name" value="OB_ChsH2_C"/>
    <property type="match status" value="1"/>
</dbReference>
<evidence type="ECO:0000259" key="2">
    <source>
        <dbReference type="Pfam" id="PF12172"/>
    </source>
</evidence>
<proteinExistence type="predicted"/>
<organism evidence="3 4">
    <name type="scientific">Ferroglobus placidus (strain DSM 10642 / AEDII12DO)</name>
    <dbReference type="NCBI Taxonomy" id="589924"/>
    <lineage>
        <taxon>Archaea</taxon>
        <taxon>Methanobacteriati</taxon>
        <taxon>Methanobacteriota</taxon>
        <taxon>Archaeoglobi</taxon>
        <taxon>Archaeoglobales</taxon>
        <taxon>Archaeoglobaceae</taxon>
        <taxon>Ferroglobus</taxon>
    </lineage>
</organism>
<dbReference type="KEGG" id="fpl:Ferp_1037"/>
<accession>D3RXI6</accession>
<name>D3RXI6_FERPA</name>
<dbReference type="PANTHER" id="PTHR34075">
    <property type="entry name" value="BLR3430 PROTEIN"/>
    <property type="match status" value="1"/>
</dbReference>
<reference evidence="4" key="1">
    <citation type="submission" date="2010-02" db="EMBL/GenBank/DDBJ databases">
        <title>Complete sequence of Ferroglobus placidus DSM 10642.</title>
        <authorList>
            <consortium name="US DOE Joint Genome Institute"/>
            <person name="Lucas S."/>
            <person name="Copeland A."/>
            <person name="Lapidus A."/>
            <person name="Cheng J.-F."/>
            <person name="Bruce D."/>
            <person name="Goodwin L."/>
            <person name="Pitluck S."/>
            <person name="Saunders E."/>
            <person name="Brettin T."/>
            <person name="Detter J.C."/>
            <person name="Han C."/>
            <person name="Tapia R."/>
            <person name="Larimer F."/>
            <person name="Land M."/>
            <person name="Hauser L."/>
            <person name="Kyrpides N."/>
            <person name="Ivanova N."/>
            <person name="Holmes D."/>
            <person name="Lovley D."/>
            <person name="Kyrpides N."/>
            <person name="Anderson I.J."/>
            <person name="Woyke T."/>
        </authorList>
    </citation>
    <scope>NUCLEOTIDE SEQUENCE [LARGE SCALE GENOMIC DNA]</scope>
    <source>
        <strain evidence="4">DSM 10642 / AEDII12DO</strain>
    </source>
</reference>
<dbReference type="InterPro" id="IPR012340">
    <property type="entry name" value="NA-bd_OB-fold"/>
</dbReference>